<feature type="non-terminal residue" evidence="1">
    <location>
        <position position="281"/>
    </location>
</feature>
<reference evidence="1" key="1">
    <citation type="submission" date="2021-06" db="EMBL/GenBank/DDBJ databases">
        <authorList>
            <person name="Kallberg Y."/>
            <person name="Tangrot J."/>
            <person name="Rosling A."/>
        </authorList>
    </citation>
    <scope>NUCLEOTIDE SEQUENCE</scope>
    <source>
        <strain evidence="1">CL551</strain>
    </source>
</reference>
<gene>
    <name evidence="1" type="ORF">AMORRO_LOCUS2881</name>
</gene>
<comment type="caution">
    <text evidence="1">The sequence shown here is derived from an EMBL/GenBank/DDBJ whole genome shotgun (WGS) entry which is preliminary data.</text>
</comment>
<accession>A0A9N8ZF74</accession>
<dbReference type="AlphaFoldDB" id="A0A9N8ZF74"/>
<dbReference type="Proteomes" id="UP000789342">
    <property type="component" value="Unassembled WGS sequence"/>
</dbReference>
<organism evidence="1 2">
    <name type="scientific">Acaulospora morrowiae</name>
    <dbReference type="NCBI Taxonomy" id="94023"/>
    <lineage>
        <taxon>Eukaryota</taxon>
        <taxon>Fungi</taxon>
        <taxon>Fungi incertae sedis</taxon>
        <taxon>Mucoromycota</taxon>
        <taxon>Glomeromycotina</taxon>
        <taxon>Glomeromycetes</taxon>
        <taxon>Diversisporales</taxon>
        <taxon>Acaulosporaceae</taxon>
        <taxon>Acaulospora</taxon>
    </lineage>
</organism>
<proteinExistence type="predicted"/>
<evidence type="ECO:0000313" key="2">
    <source>
        <dbReference type="Proteomes" id="UP000789342"/>
    </source>
</evidence>
<dbReference type="EMBL" id="CAJVPV010001308">
    <property type="protein sequence ID" value="CAG8493211.1"/>
    <property type="molecule type" value="Genomic_DNA"/>
</dbReference>
<evidence type="ECO:0000313" key="1">
    <source>
        <dbReference type="EMBL" id="CAG8493211.1"/>
    </source>
</evidence>
<sequence>ILDMSQTCEMEKIPKRFKVLSLRELGKTERDTISKDYKKVNRHFKVLTLHELGKTERDTISKDFEKLKTSEISEEVNSFSKTLDHLTLPPYFTSTSSQQNFDSTRIAKQPPLYYVNQVSTSSVYHQPITPQLSEYSWHDRSSSNSEKEFIHLPNGMPSIDCTSSPQSITSIKEYDGLNINISDLIWTSDVSKNAENTSDVSLCKLQEYMLKQSIKNLHIAVKSTIAAYNDLKNCFLPGEKLKVDPPPSEIDPKLWSELLELLSNCYSSDENIKCLNAYNSQ</sequence>
<name>A0A9N8ZF74_9GLOM</name>
<protein>
    <submittedName>
        <fullName evidence="1">12239_t:CDS:1</fullName>
    </submittedName>
</protein>
<keyword evidence="2" id="KW-1185">Reference proteome</keyword>